<evidence type="ECO:0000256" key="3">
    <source>
        <dbReference type="SAM" id="Coils"/>
    </source>
</evidence>
<comment type="caution">
    <text evidence="6">The sequence shown here is derived from an EMBL/GenBank/DDBJ whole genome shotgun (WGS) entry which is preliminary data.</text>
</comment>
<reference evidence="6" key="1">
    <citation type="submission" date="2021-02" db="EMBL/GenBank/DDBJ databases">
        <title>The CRISPR/cas machinery reduction and long-range gene transfer in the hot spring cyanobacterium Synechococcus.</title>
        <authorList>
            <person name="Dvorak P."/>
            <person name="Jahodarova E."/>
            <person name="Hasler P."/>
            <person name="Poulickova A."/>
        </authorList>
    </citation>
    <scope>NUCLEOTIDE SEQUENCE</scope>
    <source>
        <strain evidence="6">Rupite</strain>
    </source>
</reference>
<accession>A0ABT0CEM4</accession>
<dbReference type="SMART" id="SM00267">
    <property type="entry name" value="GGDEF"/>
    <property type="match status" value="1"/>
</dbReference>
<name>A0ABT0CEM4_THEVL</name>
<dbReference type="CDD" id="cd17574">
    <property type="entry name" value="REC_OmpR"/>
    <property type="match status" value="1"/>
</dbReference>
<keyword evidence="7" id="KW-1185">Reference proteome</keyword>
<dbReference type="PANTHER" id="PTHR44591">
    <property type="entry name" value="STRESS RESPONSE REGULATOR PROTEIN 1"/>
    <property type="match status" value="1"/>
</dbReference>
<dbReference type="SMART" id="SM00448">
    <property type="entry name" value="REC"/>
    <property type="match status" value="1"/>
</dbReference>
<feature type="region of interest" description="Disordered" evidence="4">
    <location>
        <begin position="1"/>
        <end position="25"/>
    </location>
</feature>
<feature type="compositionally biased region" description="Polar residues" evidence="4">
    <location>
        <begin position="10"/>
        <end position="21"/>
    </location>
</feature>
<evidence type="ECO:0000313" key="7">
    <source>
        <dbReference type="Proteomes" id="UP000830835"/>
    </source>
</evidence>
<protein>
    <submittedName>
        <fullName evidence="6">Response regulator</fullName>
    </submittedName>
</protein>
<proteinExistence type="predicted"/>
<dbReference type="InterPro" id="IPR029787">
    <property type="entry name" value="Nucleotide_cyclase"/>
</dbReference>
<feature type="modified residue" description="4-aspartylphosphate" evidence="2">
    <location>
        <position position="82"/>
    </location>
</feature>
<evidence type="ECO:0000259" key="5">
    <source>
        <dbReference type="PROSITE" id="PS50110"/>
    </source>
</evidence>
<dbReference type="InterPro" id="IPR011006">
    <property type="entry name" value="CheY-like_superfamily"/>
</dbReference>
<dbReference type="Pfam" id="PF00072">
    <property type="entry name" value="Response_reg"/>
    <property type="match status" value="1"/>
</dbReference>
<evidence type="ECO:0000256" key="1">
    <source>
        <dbReference type="ARBA" id="ARBA00022553"/>
    </source>
</evidence>
<sequence>MDPSPESIVVPQSETPQTGSSFGKADDGSIRAHVLIVDDSYMVAEMLSNFLGKQGCSISYALDGSSALEQIRRRPPDLIIADWVMPSLNGLDLCRQLRQSPEYAWVYYIIMTAREGNDNMERALEAGADEFLSKPFQAAELMTRVRAGLRIVESRRQQHLIKTGQKQVPSPAKSIGLEVGNRQDLVTRLPLRVAQARSQSEPLSLFVLRIANLSALSKGLDAQARAALLKLFTDRLANNLREGDDLFCYDEGQFIVLLSGSTLAATQIAAERCCQRMIQDPFVVNGQALPVQLHFGAASLMENDDPKGVALLRRAAQAMRDSKNLHSSVVTAPSPISAPEELLNRLKELETENENLRQDLETRIAQIQDLQTQNLQLKEKIHQEKIQVTSLEHLPPSQGFLTHERPQLISRKPIQRRLKRKPRRRSLYRSIYRRKLHRT</sequence>
<dbReference type="EMBL" id="JAFIRA010000052">
    <property type="protein sequence ID" value="MCJ2544234.1"/>
    <property type="molecule type" value="Genomic_DNA"/>
</dbReference>
<gene>
    <name evidence="6" type="ORF">JX360_15200</name>
</gene>
<feature type="domain" description="Response regulatory" evidence="5">
    <location>
        <begin position="33"/>
        <end position="149"/>
    </location>
</feature>
<dbReference type="PANTHER" id="PTHR44591:SF3">
    <property type="entry name" value="RESPONSE REGULATORY DOMAIN-CONTAINING PROTEIN"/>
    <property type="match status" value="1"/>
</dbReference>
<dbReference type="Pfam" id="PF00990">
    <property type="entry name" value="GGDEF"/>
    <property type="match status" value="1"/>
</dbReference>
<feature type="coiled-coil region" evidence="3">
    <location>
        <begin position="339"/>
        <end position="387"/>
    </location>
</feature>
<dbReference type="SUPFAM" id="SSF55073">
    <property type="entry name" value="Nucleotide cyclase"/>
    <property type="match status" value="1"/>
</dbReference>
<dbReference type="InterPro" id="IPR000160">
    <property type="entry name" value="GGDEF_dom"/>
</dbReference>
<evidence type="ECO:0000313" key="6">
    <source>
        <dbReference type="EMBL" id="MCJ2544234.1"/>
    </source>
</evidence>
<evidence type="ECO:0000256" key="2">
    <source>
        <dbReference type="PROSITE-ProRule" id="PRU00169"/>
    </source>
</evidence>
<dbReference type="PROSITE" id="PS50110">
    <property type="entry name" value="RESPONSE_REGULATORY"/>
    <property type="match status" value="1"/>
</dbReference>
<organism evidence="6 7">
    <name type="scientific">Thermostichus vulcanus str. 'Rupite'</name>
    <dbReference type="NCBI Taxonomy" id="2813851"/>
    <lineage>
        <taxon>Bacteria</taxon>
        <taxon>Bacillati</taxon>
        <taxon>Cyanobacteriota</taxon>
        <taxon>Cyanophyceae</taxon>
        <taxon>Thermostichales</taxon>
        <taxon>Thermostichaceae</taxon>
        <taxon>Thermostichus</taxon>
    </lineage>
</organism>
<evidence type="ECO:0000256" key="4">
    <source>
        <dbReference type="SAM" id="MobiDB-lite"/>
    </source>
</evidence>
<keyword evidence="1 2" id="KW-0597">Phosphoprotein</keyword>
<dbReference type="Proteomes" id="UP000830835">
    <property type="component" value="Unassembled WGS sequence"/>
</dbReference>
<keyword evidence="3" id="KW-0175">Coiled coil</keyword>
<dbReference type="InterPro" id="IPR050595">
    <property type="entry name" value="Bact_response_regulator"/>
</dbReference>
<dbReference type="SUPFAM" id="SSF52172">
    <property type="entry name" value="CheY-like"/>
    <property type="match status" value="1"/>
</dbReference>
<dbReference type="Gene3D" id="3.40.50.2300">
    <property type="match status" value="1"/>
</dbReference>
<dbReference type="InterPro" id="IPR043128">
    <property type="entry name" value="Rev_trsase/Diguanyl_cyclase"/>
</dbReference>
<dbReference type="InterPro" id="IPR001789">
    <property type="entry name" value="Sig_transdc_resp-reg_receiver"/>
</dbReference>
<dbReference type="Gene3D" id="3.30.70.270">
    <property type="match status" value="1"/>
</dbReference>